<evidence type="ECO:0000313" key="2">
    <source>
        <dbReference type="EMBL" id="EXF74647.1"/>
    </source>
</evidence>
<keyword evidence="3" id="KW-1185">Reference proteome</keyword>
<dbReference type="Proteomes" id="UP000020467">
    <property type="component" value="Unassembled WGS sequence"/>
</dbReference>
<accession>A0A010Q477</accession>
<feature type="region of interest" description="Disordered" evidence="1">
    <location>
        <begin position="127"/>
        <end position="157"/>
    </location>
</feature>
<comment type="caution">
    <text evidence="2">The sequence shown here is derived from an EMBL/GenBank/DDBJ whole genome shotgun (WGS) entry which is preliminary data.</text>
</comment>
<gene>
    <name evidence="2" type="ORF">CFIO01_10339</name>
</gene>
<sequence length="195" mass="21991">MPRYPRSLYNALESQSTRCEFDRNLADNVKEGYLRIETRLAEYGKIQMSSTMLLHGYWEEDTISEPQAAGHYSLANRLRHTTGREAYVDVKMMQVSFDSPAPPTSEALSRPAAALRRLEAGKLPPIYLGSLDPRRERPHLQDSNIPPNKAKPTRDVSSEDYLAAASHRCWPTNDRLHINVWCAGPGVSCVMKGHP</sequence>
<dbReference type="HOGENOM" id="CLU_1396197_0_0_1"/>
<proteinExistence type="predicted"/>
<evidence type="ECO:0000313" key="3">
    <source>
        <dbReference type="Proteomes" id="UP000020467"/>
    </source>
</evidence>
<evidence type="ECO:0000256" key="1">
    <source>
        <dbReference type="SAM" id="MobiDB-lite"/>
    </source>
</evidence>
<dbReference type="EMBL" id="JARH01000963">
    <property type="protein sequence ID" value="EXF74647.1"/>
    <property type="molecule type" value="Genomic_DNA"/>
</dbReference>
<organism evidence="2 3">
    <name type="scientific">Colletotrichum fioriniae PJ7</name>
    <dbReference type="NCBI Taxonomy" id="1445577"/>
    <lineage>
        <taxon>Eukaryota</taxon>
        <taxon>Fungi</taxon>
        <taxon>Dikarya</taxon>
        <taxon>Ascomycota</taxon>
        <taxon>Pezizomycotina</taxon>
        <taxon>Sordariomycetes</taxon>
        <taxon>Hypocreomycetidae</taxon>
        <taxon>Glomerellales</taxon>
        <taxon>Glomerellaceae</taxon>
        <taxon>Colletotrichum</taxon>
        <taxon>Colletotrichum acutatum species complex</taxon>
    </lineage>
</organism>
<protein>
    <submittedName>
        <fullName evidence="2">Uncharacterized protein</fullName>
    </submittedName>
</protein>
<dbReference type="OrthoDB" id="10299449at2759"/>
<dbReference type="KEGG" id="cfj:CFIO01_10339"/>
<name>A0A010Q477_9PEZI</name>
<dbReference type="AlphaFoldDB" id="A0A010Q477"/>
<reference evidence="2 3" key="1">
    <citation type="submission" date="2014-02" db="EMBL/GenBank/DDBJ databases">
        <title>The genome sequence of Colletotrichum fioriniae PJ7.</title>
        <authorList>
            <person name="Baroncelli R."/>
            <person name="Thon M.R."/>
        </authorList>
    </citation>
    <scope>NUCLEOTIDE SEQUENCE [LARGE SCALE GENOMIC DNA]</scope>
    <source>
        <strain evidence="2 3">PJ7</strain>
    </source>
</reference>